<feature type="transmembrane region" description="Helical" evidence="6">
    <location>
        <begin position="465"/>
        <end position="486"/>
    </location>
</feature>
<sequence>MALNTMENMPGTGEVGKKGLKAGQVGLLSIIVLGIVTVAPAYTIAPSIGPIAAQVGPQMPIVLLIGFIPMFMVALAYKELNAALPDSGTTFTWASKAFGPWVGWMGGWGFLAANIIVLSNLAGVAVDFFYRFVADLTGNEAIAELAQDKLVNVVTCLVFMAVALWVSIRGLETTRNVQMVLVVFQVGVMLLYSAMALQKAIEGASETSVPFDWSWFDPSQIPSGGALAAALSLSIFLYWGWDMCLSMAEETKGGHHTAGVGATVTAAVILAIYLATTIASLMFAGPGQEGLGLANPDNSENMLTALAGPVMGPLAILLSLTVLTSSASSLQSTMVGPARALQAMAFYDALPARLRAVDSKGVPRVAVLLAGGISAVFYVAMRLLSDNVLNDTIMALGMMVCFYYAVTAFACVWYFRRTWFGSGRHAVMRLALPLLGGIGLTAVFVQTAVDSIDPAFGSGSEIGGVGLVFIVGVGILALGVLVMLAVRGRHPEFFRGRTVPLEAAAE</sequence>
<evidence type="ECO:0000256" key="6">
    <source>
        <dbReference type="SAM" id="Phobius"/>
    </source>
</evidence>
<feature type="transmembrane region" description="Helical" evidence="6">
    <location>
        <begin position="150"/>
        <end position="168"/>
    </location>
</feature>
<feature type="transmembrane region" description="Helical" evidence="6">
    <location>
        <begin position="98"/>
        <end position="130"/>
    </location>
</feature>
<keyword evidence="5 6" id="KW-0472">Membrane</keyword>
<feature type="transmembrane region" description="Helical" evidence="6">
    <location>
        <begin position="362"/>
        <end position="381"/>
    </location>
</feature>
<feature type="transmembrane region" description="Helical" evidence="6">
    <location>
        <begin position="180"/>
        <end position="201"/>
    </location>
</feature>
<dbReference type="PANTHER" id="PTHR42770">
    <property type="entry name" value="AMINO ACID TRANSPORTER-RELATED"/>
    <property type="match status" value="1"/>
</dbReference>
<evidence type="ECO:0000313" key="8">
    <source>
        <dbReference type="Proteomes" id="UP001500432"/>
    </source>
</evidence>
<keyword evidence="4 6" id="KW-1133">Transmembrane helix</keyword>
<feature type="transmembrane region" description="Helical" evidence="6">
    <location>
        <begin position="25"/>
        <end position="45"/>
    </location>
</feature>
<comment type="subcellular location">
    <subcellularLocation>
        <location evidence="1">Cell membrane</location>
        <topology evidence="1">Multi-pass membrane protein</topology>
    </subcellularLocation>
</comment>
<proteinExistence type="predicted"/>
<feature type="transmembrane region" description="Helical" evidence="6">
    <location>
        <begin position="393"/>
        <end position="415"/>
    </location>
</feature>
<name>A0ABN3C249_9MICC</name>
<feature type="transmembrane region" description="Helical" evidence="6">
    <location>
        <begin position="260"/>
        <end position="283"/>
    </location>
</feature>
<dbReference type="Gene3D" id="1.20.1740.10">
    <property type="entry name" value="Amino acid/polyamine transporter I"/>
    <property type="match status" value="1"/>
</dbReference>
<feature type="transmembrane region" description="Helical" evidence="6">
    <location>
        <begin position="221"/>
        <end position="239"/>
    </location>
</feature>
<reference evidence="7 8" key="1">
    <citation type="journal article" date="2019" name="Int. J. Syst. Evol. Microbiol.">
        <title>The Global Catalogue of Microorganisms (GCM) 10K type strain sequencing project: providing services to taxonomists for standard genome sequencing and annotation.</title>
        <authorList>
            <consortium name="The Broad Institute Genomics Platform"/>
            <consortium name="The Broad Institute Genome Sequencing Center for Infectious Disease"/>
            <person name="Wu L."/>
            <person name="Ma J."/>
        </authorList>
    </citation>
    <scope>NUCLEOTIDE SEQUENCE [LARGE SCALE GENOMIC DNA]</scope>
    <source>
        <strain evidence="7 8">JCM 16034</strain>
    </source>
</reference>
<evidence type="ECO:0000256" key="1">
    <source>
        <dbReference type="ARBA" id="ARBA00004651"/>
    </source>
</evidence>
<feature type="transmembrane region" description="Helical" evidence="6">
    <location>
        <begin position="57"/>
        <end position="77"/>
    </location>
</feature>
<evidence type="ECO:0000256" key="5">
    <source>
        <dbReference type="ARBA" id="ARBA00023136"/>
    </source>
</evidence>
<dbReference type="RefSeq" id="WP_344301145.1">
    <property type="nucleotide sequence ID" value="NZ_BAAAQW010000014.1"/>
</dbReference>
<evidence type="ECO:0000256" key="3">
    <source>
        <dbReference type="ARBA" id="ARBA00022692"/>
    </source>
</evidence>
<evidence type="ECO:0000313" key="7">
    <source>
        <dbReference type="EMBL" id="GAA2203332.1"/>
    </source>
</evidence>
<comment type="caution">
    <text evidence="7">The sequence shown here is derived from an EMBL/GenBank/DDBJ whole genome shotgun (WGS) entry which is preliminary data.</text>
</comment>
<gene>
    <name evidence="7" type="ORF">GCM10009849_35280</name>
</gene>
<keyword evidence="3 6" id="KW-0812">Transmembrane</keyword>
<feature type="transmembrane region" description="Helical" evidence="6">
    <location>
        <begin position="303"/>
        <end position="324"/>
    </location>
</feature>
<dbReference type="InterPro" id="IPR002293">
    <property type="entry name" value="AA/rel_permease1"/>
</dbReference>
<dbReference type="EMBL" id="BAAAQW010000014">
    <property type="protein sequence ID" value="GAA2203332.1"/>
    <property type="molecule type" value="Genomic_DNA"/>
</dbReference>
<accession>A0ABN3C249</accession>
<keyword evidence="8" id="KW-1185">Reference proteome</keyword>
<protein>
    <submittedName>
        <fullName evidence="7">APC family permease</fullName>
    </submittedName>
</protein>
<dbReference type="InterPro" id="IPR050367">
    <property type="entry name" value="APC_superfamily"/>
</dbReference>
<evidence type="ECO:0000256" key="4">
    <source>
        <dbReference type="ARBA" id="ARBA00022989"/>
    </source>
</evidence>
<evidence type="ECO:0000256" key="2">
    <source>
        <dbReference type="ARBA" id="ARBA00022475"/>
    </source>
</evidence>
<organism evidence="7 8">
    <name type="scientific">Sinomonas flava</name>
    <dbReference type="NCBI Taxonomy" id="496857"/>
    <lineage>
        <taxon>Bacteria</taxon>
        <taxon>Bacillati</taxon>
        <taxon>Actinomycetota</taxon>
        <taxon>Actinomycetes</taxon>
        <taxon>Micrococcales</taxon>
        <taxon>Micrococcaceae</taxon>
        <taxon>Sinomonas</taxon>
    </lineage>
</organism>
<keyword evidence="2" id="KW-1003">Cell membrane</keyword>
<dbReference type="Proteomes" id="UP001500432">
    <property type="component" value="Unassembled WGS sequence"/>
</dbReference>
<dbReference type="Pfam" id="PF13520">
    <property type="entry name" value="AA_permease_2"/>
    <property type="match status" value="1"/>
</dbReference>
<dbReference type="PIRSF" id="PIRSF006060">
    <property type="entry name" value="AA_transporter"/>
    <property type="match status" value="1"/>
</dbReference>
<dbReference type="PANTHER" id="PTHR42770:SF7">
    <property type="entry name" value="MEMBRANE PROTEIN"/>
    <property type="match status" value="1"/>
</dbReference>
<feature type="transmembrane region" description="Helical" evidence="6">
    <location>
        <begin position="427"/>
        <end position="445"/>
    </location>
</feature>